<dbReference type="PANTHER" id="PTHR43479:SF7">
    <property type="entry name" value="TETR-FAMILY TRANSCRIPTIONAL REGULATOR"/>
    <property type="match status" value="1"/>
</dbReference>
<accession>A0AB73SYQ4</accession>
<protein>
    <submittedName>
        <fullName evidence="4">TetR family transcriptional regulator</fullName>
    </submittedName>
</protein>
<dbReference type="PANTHER" id="PTHR43479">
    <property type="entry name" value="ACREF/ENVCD OPERON REPRESSOR-RELATED"/>
    <property type="match status" value="1"/>
</dbReference>
<dbReference type="RefSeq" id="WP_109748448.1">
    <property type="nucleotide sequence ID" value="NZ_CABJAT010000011.1"/>
</dbReference>
<evidence type="ECO:0000256" key="1">
    <source>
        <dbReference type="ARBA" id="ARBA00023125"/>
    </source>
</evidence>
<sequence>MKNLENDHRVRVTKLLIRKAFTSLLSEKPIESITVKELCALAGINRGTFYTHYQDIYELLGEIEEAMVSEIDAALLSLADNSGSPTTLVAICTEVFQCLKDNSDMCTIMLGNYCDKQFVARLLALGKQACLKSYSSYFKEASPRSIEYFYSFVSAGCIGLLRRWMEDGMDGAPLEIARMAEQIMLTGVGFLDMSS</sequence>
<evidence type="ECO:0000256" key="2">
    <source>
        <dbReference type="PROSITE-ProRule" id="PRU00335"/>
    </source>
</evidence>
<gene>
    <name evidence="4" type="ORF">C7383_11860</name>
</gene>
<feature type="domain" description="HTH tetR-type" evidence="3">
    <location>
        <begin position="11"/>
        <end position="71"/>
    </location>
</feature>
<dbReference type="InterPro" id="IPR001647">
    <property type="entry name" value="HTH_TetR"/>
</dbReference>
<feature type="DNA-binding region" description="H-T-H motif" evidence="2">
    <location>
        <begin position="34"/>
        <end position="53"/>
    </location>
</feature>
<evidence type="ECO:0000313" key="4">
    <source>
        <dbReference type="EMBL" id="PWJ72449.1"/>
    </source>
</evidence>
<dbReference type="Pfam" id="PF14278">
    <property type="entry name" value="TetR_C_8"/>
    <property type="match status" value="1"/>
</dbReference>
<organism evidence="4 5">
    <name type="scientific">Murimonas intestini</name>
    <dbReference type="NCBI Taxonomy" id="1337051"/>
    <lineage>
        <taxon>Bacteria</taxon>
        <taxon>Bacillati</taxon>
        <taxon>Bacillota</taxon>
        <taxon>Clostridia</taxon>
        <taxon>Lachnospirales</taxon>
        <taxon>Lachnospiraceae</taxon>
        <taxon>Murimonas</taxon>
    </lineage>
</organism>
<dbReference type="PROSITE" id="PS50977">
    <property type="entry name" value="HTH_TETR_2"/>
    <property type="match status" value="1"/>
</dbReference>
<dbReference type="EMBL" id="QGGY01000018">
    <property type="protein sequence ID" value="PWJ72449.1"/>
    <property type="molecule type" value="Genomic_DNA"/>
</dbReference>
<keyword evidence="5" id="KW-1185">Reference proteome</keyword>
<dbReference type="AlphaFoldDB" id="A0AB73SYQ4"/>
<dbReference type="Pfam" id="PF00440">
    <property type="entry name" value="TetR_N"/>
    <property type="match status" value="1"/>
</dbReference>
<evidence type="ECO:0000259" key="3">
    <source>
        <dbReference type="PROSITE" id="PS50977"/>
    </source>
</evidence>
<dbReference type="GO" id="GO:0003677">
    <property type="term" value="F:DNA binding"/>
    <property type="evidence" value="ECO:0007669"/>
    <property type="project" value="UniProtKB-UniRule"/>
</dbReference>
<dbReference type="Proteomes" id="UP000245412">
    <property type="component" value="Unassembled WGS sequence"/>
</dbReference>
<proteinExistence type="predicted"/>
<dbReference type="InterPro" id="IPR039532">
    <property type="entry name" value="TetR_C_Firmicutes"/>
</dbReference>
<dbReference type="InterPro" id="IPR050624">
    <property type="entry name" value="HTH-type_Tx_Regulator"/>
</dbReference>
<dbReference type="InterPro" id="IPR009057">
    <property type="entry name" value="Homeodomain-like_sf"/>
</dbReference>
<keyword evidence="1 2" id="KW-0238">DNA-binding</keyword>
<evidence type="ECO:0000313" key="5">
    <source>
        <dbReference type="Proteomes" id="UP000245412"/>
    </source>
</evidence>
<reference evidence="4 5" key="1">
    <citation type="submission" date="2018-05" db="EMBL/GenBank/DDBJ databases">
        <authorList>
            <person name="Goeker M."/>
            <person name="Huntemann M."/>
            <person name="Clum A."/>
            <person name="Pillay M."/>
            <person name="Palaniappan K."/>
            <person name="Varghese N."/>
            <person name="Mikhailova N."/>
            <person name="Stamatis D."/>
            <person name="Reddy T."/>
            <person name="Daum C."/>
            <person name="Shapiro N."/>
            <person name="Ivanova N."/>
            <person name="Kyrpides N."/>
            <person name="Woyke T."/>
        </authorList>
    </citation>
    <scope>NUCLEOTIDE SEQUENCE [LARGE SCALE GENOMIC DNA]</scope>
    <source>
        <strain evidence="4 5">DSM 26524</strain>
    </source>
</reference>
<dbReference type="SUPFAM" id="SSF46689">
    <property type="entry name" value="Homeodomain-like"/>
    <property type="match status" value="1"/>
</dbReference>
<name>A0AB73SYQ4_9FIRM</name>
<dbReference type="Gene3D" id="1.10.357.10">
    <property type="entry name" value="Tetracycline Repressor, domain 2"/>
    <property type="match status" value="1"/>
</dbReference>
<comment type="caution">
    <text evidence="4">The sequence shown here is derived from an EMBL/GenBank/DDBJ whole genome shotgun (WGS) entry which is preliminary data.</text>
</comment>